<dbReference type="PRINTS" id="PR00420">
    <property type="entry name" value="RNGMNOXGNASE"/>
</dbReference>
<evidence type="ECO:0000313" key="3">
    <source>
        <dbReference type="Proteomes" id="UP000243904"/>
    </source>
</evidence>
<reference evidence="3" key="1">
    <citation type="submission" date="2016-10" db="EMBL/GenBank/DDBJ databases">
        <authorList>
            <person name="Varghese N."/>
            <person name="Submissions S."/>
        </authorList>
    </citation>
    <scope>NUCLEOTIDE SEQUENCE [LARGE SCALE GENOMIC DNA]</scope>
    <source>
        <strain evidence="3">GAS369</strain>
    </source>
</reference>
<dbReference type="PANTHER" id="PTHR43876">
    <property type="entry name" value="UBIQUINONE BIOSYNTHESIS MONOOXYGENASE COQ6, MITOCHONDRIAL"/>
    <property type="match status" value="1"/>
</dbReference>
<dbReference type="InterPro" id="IPR002938">
    <property type="entry name" value="FAD-bd"/>
</dbReference>
<dbReference type="Gene3D" id="3.50.50.60">
    <property type="entry name" value="FAD/NAD(P)-binding domain"/>
    <property type="match status" value="1"/>
</dbReference>
<evidence type="ECO:0000259" key="1">
    <source>
        <dbReference type="Pfam" id="PF01494"/>
    </source>
</evidence>
<dbReference type="SUPFAM" id="SSF51905">
    <property type="entry name" value="FAD/NAD(P)-binding domain"/>
    <property type="match status" value="1"/>
</dbReference>
<name>A0A1H1NLD9_9BRAD</name>
<dbReference type="RefSeq" id="WP_146686300.1">
    <property type="nucleotide sequence ID" value="NZ_LT629750.1"/>
</dbReference>
<dbReference type="InterPro" id="IPR036188">
    <property type="entry name" value="FAD/NAD-bd_sf"/>
</dbReference>
<dbReference type="Proteomes" id="UP000243904">
    <property type="component" value="Chromosome I"/>
</dbReference>
<accession>A0A1H1NLD9</accession>
<dbReference type="AlphaFoldDB" id="A0A1H1NLD9"/>
<organism evidence="2 3">
    <name type="scientific">Bradyrhizobium canariense</name>
    <dbReference type="NCBI Taxonomy" id="255045"/>
    <lineage>
        <taxon>Bacteria</taxon>
        <taxon>Pseudomonadati</taxon>
        <taxon>Pseudomonadota</taxon>
        <taxon>Alphaproteobacteria</taxon>
        <taxon>Hyphomicrobiales</taxon>
        <taxon>Nitrobacteraceae</taxon>
        <taxon>Bradyrhizobium</taxon>
    </lineage>
</organism>
<gene>
    <name evidence="2" type="ORF">SAMN05444158_0675</name>
</gene>
<dbReference type="Pfam" id="PF01494">
    <property type="entry name" value="FAD_binding_3"/>
    <property type="match status" value="1"/>
</dbReference>
<dbReference type="EMBL" id="LT629750">
    <property type="protein sequence ID" value="SDR99792.1"/>
    <property type="molecule type" value="Genomic_DNA"/>
</dbReference>
<protein>
    <submittedName>
        <fullName evidence="2">2-polyprenyl-6-methoxyphenol hydroxylase</fullName>
    </submittedName>
</protein>
<keyword evidence="3" id="KW-1185">Reference proteome</keyword>
<sequence length="403" mass="44478">MKYTDIAIIGGGLAGSTAAAMLGHAGIPAVLIDPHPTYPPDFRVEKLSGEEQLERFRKTGIAESVLRSATHDGENWIARFGYLLDKRPSRQFGIMYDSLVNAIRAEIPPGVEALQAKVVAISTGAERQKLTLSDGEVISARLVVMANGLNVGLRRSLGIERQIVSACHSISIGFDVTPVGRTDFDFPALTYFSERPSDRIPYLTLFPVESRMRANLFTYRQIDDPWLRQIRNSPVETLNAALPRLRRIVGEFKVSGEIKIRPADLCVSTNYLRAGVVLVGDAFETTCPVTGTGTDKVFTDVERLCNVYIPTWLATDGMDTEKIAAFYDDPVKKACDAWAAAKAYDFRSLSIENEIYWSAQRWARFLAWFGEGISRRMRHRLSAASAFPLHSSSSSSSSLSSSA</sequence>
<dbReference type="InterPro" id="IPR051205">
    <property type="entry name" value="UbiH/COQ6_monooxygenase"/>
</dbReference>
<proteinExistence type="predicted"/>
<dbReference type="PANTHER" id="PTHR43876:SF7">
    <property type="entry name" value="UBIQUINONE BIOSYNTHESIS MONOOXYGENASE COQ6, MITOCHONDRIAL"/>
    <property type="match status" value="1"/>
</dbReference>
<dbReference type="GO" id="GO:0071949">
    <property type="term" value="F:FAD binding"/>
    <property type="evidence" value="ECO:0007669"/>
    <property type="project" value="InterPro"/>
</dbReference>
<evidence type="ECO:0000313" key="2">
    <source>
        <dbReference type="EMBL" id="SDR99792.1"/>
    </source>
</evidence>
<feature type="domain" description="FAD-binding" evidence="1">
    <location>
        <begin position="4"/>
        <end position="305"/>
    </location>
</feature>